<dbReference type="CDD" id="cd18809">
    <property type="entry name" value="SF1_C_RecD"/>
    <property type="match status" value="1"/>
</dbReference>
<dbReference type="GO" id="GO:0043139">
    <property type="term" value="F:5'-3' DNA helicase activity"/>
    <property type="evidence" value="ECO:0007669"/>
    <property type="project" value="UniProtKB-UniRule"/>
</dbReference>
<dbReference type="EMBL" id="CP069798">
    <property type="protein sequence ID" value="QRQ80882.1"/>
    <property type="molecule type" value="Genomic_DNA"/>
</dbReference>
<dbReference type="Proteomes" id="UP000653156">
    <property type="component" value="Chromosome"/>
</dbReference>
<organism evidence="5 6">
    <name type="scientific">Paralysiella testudinis</name>
    <dbReference type="NCBI Taxonomy" id="2809020"/>
    <lineage>
        <taxon>Bacteria</taxon>
        <taxon>Pseudomonadati</taxon>
        <taxon>Pseudomonadota</taxon>
        <taxon>Betaproteobacteria</taxon>
        <taxon>Neisseriales</taxon>
        <taxon>Neisseriaceae</taxon>
        <taxon>Paralysiella</taxon>
    </lineage>
</organism>
<evidence type="ECO:0000313" key="6">
    <source>
        <dbReference type="Proteomes" id="UP000653156"/>
    </source>
</evidence>
<accession>A0A892ZD65</accession>
<dbReference type="InterPro" id="IPR027417">
    <property type="entry name" value="P-loop_NTPase"/>
</dbReference>
<evidence type="ECO:0000313" key="5">
    <source>
        <dbReference type="EMBL" id="QRQ80882.1"/>
    </source>
</evidence>
<dbReference type="NCBIfam" id="TIGR01447">
    <property type="entry name" value="recD"/>
    <property type="match status" value="1"/>
</dbReference>
<sequence>MPTLLPESAPITHPAALSAAAVLSAQAPAAWPQVAAYLDALFYALDNGHSFIYVSAEEAENLQQAAPIVGAAGAFAPLILQGKRLFLGRLWQLEQDIAADFWRLANAPVAPVDSAAAAACLQAWFADKDSQGQQTAAALALLQPLMLINGGPGTGKTTTVANLLALLCQNSVAANQGLPRIGLAAPTGKAAAHMAQALQLALLRLQGLPEATQTHLQALQGQTVHRLLGLYPPQLQSRFHARNPLPLDILVVDEASMLDLSLLKSLLHALRSGCRLILLGDENQLPAVGAGDVLAALAQLTRISSALAAQLAALLPQTRFDIDDAAPPLAANVATLTVSRRFDDKSGIGHLAKAVVAGQGEAALAAFTDFSPELQWMSPTQTPWPLLYQRQAAYWQAVAQQDAAAAFASLKHIMVLAAWRQDAAAFNQGYRRYLAQQGHGSEGRWFAGQVLMVTQNDYGTALYNGDIGIVLPQGEGLAAYFSDGERCRHISLSRLPEHDTAFAITVHKSQGSEYDEVWLLPPSGSEDAAALFDRALLYTAITRARNHFVFWGEPAQLQAAIARNSPRRSGLRLALAHCAAQAPSL</sequence>
<dbReference type="KEGG" id="ptes:JQU52_09010"/>
<gene>
    <name evidence="3 5" type="primary">recD</name>
    <name evidence="5" type="ORF">JQU52_09010</name>
</gene>
<comment type="function">
    <text evidence="3">A helicase/nuclease that prepares dsDNA breaks (DSB) for recombinational DNA repair. Binds to DSBs and unwinds DNA via a highly rapid and processive ATP-dependent bidirectional helicase activity. Unwinds dsDNA until it encounters a Chi (crossover hotspot instigator) sequence from the 3' direction. Cuts ssDNA a few nucleotides 3' to the Chi site. The properties and activities of the enzyme are changed at Chi. The Chi-altered holoenzyme produces a long 3'-ssDNA overhang and facilitates RecA-binding to the ssDNA for homologous DNA recombination and repair. Holoenzyme degrades any linearized DNA that is unable to undergo homologous recombination. In the holoenzyme this subunit has ssDNA-dependent ATPase and 5'-3' helicase activity. When added to pre-assembled RecBC greatly stimulates nuclease activity and augments holoenzyme processivity. Negatively regulates the RecA-loading ability of RecBCD.</text>
</comment>
<dbReference type="GO" id="GO:0008854">
    <property type="term" value="F:exodeoxyribonuclease V activity"/>
    <property type="evidence" value="ECO:0007669"/>
    <property type="project" value="InterPro"/>
</dbReference>
<keyword evidence="3" id="KW-0413">Isomerase</keyword>
<dbReference type="Pfam" id="PF13245">
    <property type="entry name" value="AAA_19"/>
    <property type="match status" value="1"/>
</dbReference>
<dbReference type="EC" id="5.6.2.3" evidence="3"/>
<dbReference type="AlphaFoldDB" id="A0A892ZD65"/>
<keyword evidence="1 3" id="KW-0547">Nucleotide-binding</keyword>
<dbReference type="Pfam" id="PF13538">
    <property type="entry name" value="UvrD_C_2"/>
    <property type="match status" value="1"/>
</dbReference>
<dbReference type="InterPro" id="IPR006344">
    <property type="entry name" value="RecD"/>
</dbReference>
<dbReference type="GO" id="GO:0017116">
    <property type="term" value="F:single-stranded DNA helicase activity"/>
    <property type="evidence" value="ECO:0007669"/>
    <property type="project" value="TreeGrafter"/>
</dbReference>
<dbReference type="Gene3D" id="3.40.50.300">
    <property type="entry name" value="P-loop containing nucleotide triphosphate hydrolases"/>
    <property type="match status" value="2"/>
</dbReference>
<keyword evidence="6" id="KW-1185">Reference proteome</keyword>
<comment type="similarity">
    <text evidence="3">Belongs to the RecD family.</text>
</comment>
<comment type="miscellaneous">
    <text evidence="3">In the RecBCD complex, RecB has a slow 3'-5' helicase, an exonuclease activity and loads RecA onto ssDNA, RecD has a fast 5'-3' helicase activity, while RecC stimulates the ATPase and processivity of the RecB helicase and contributes to recognition of the Chi site.</text>
</comment>
<dbReference type="RefSeq" id="WP_230338175.1">
    <property type="nucleotide sequence ID" value="NZ_CP069798.1"/>
</dbReference>
<feature type="domain" description="UvrD-like helicase C-terminal" evidence="4">
    <location>
        <begin position="501"/>
        <end position="547"/>
    </location>
</feature>
<dbReference type="InterPro" id="IPR050534">
    <property type="entry name" value="Coronavir_polyprotein_1ab"/>
</dbReference>
<keyword evidence="3" id="KW-0540">Nuclease</keyword>
<keyword evidence="3" id="KW-0234">DNA repair</keyword>
<keyword evidence="2 3" id="KW-0067">ATP-binding</keyword>
<evidence type="ECO:0000259" key="4">
    <source>
        <dbReference type="Pfam" id="PF13538"/>
    </source>
</evidence>
<keyword evidence="3" id="KW-0238">DNA-binding</keyword>
<keyword evidence="3" id="KW-0269">Exonuclease</keyword>
<dbReference type="InterPro" id="IPR027785">
    <property type="entry name" value="UvrD-like_helicase_C"/>
</dbReference>
<name>A0A892ZD65_9NEIS</name>
<dbReference type="GO" id="GO:0005524">
    <property type="term" value="F:ATP binding"/>
    <property type="evidence" value="ECO:0007669"/>
    <property type="project" value="UniProtKB-UniRule"/>
</dbReference>
<dbReference type="PANTHER" id="PTHR43788">
    <property type="entry name" value="DNA2/NAM7 HELICASE FAMILY MEMBER"/>
    <property type="match status" value="1"/>
</dbReference>
<evidence type="ECO:0000256" key="1">
    <source>
        <dbReference type="ARBA" id="ARBA00022741"/>
    </source>
</evidence>
<reference evidence="5" key="1">
    <citation type="submission" date="2021-02" db="EMBL/GenBank/DDBJ databases">
        <title>Neisseriaceae sp. 26B isolated from the cloaca of a Common Toad-headed Turtle (Mesoclemmys nasuta).</title>
        <authorList>
            <person name="Spergser J."/>
            <person name="Busse H.-J."/>
        </authorList>
    </citation>
    <scope>NUCLEOTIDE SEQUENCE</scope>
    <source>
        <strain evidence="5">26B</strain>
    </source>
</reference>
<keyword evidence="3" id="KW-0227">DNA damage</keyword>
<protein>
    <recommendedName>
        <fullName evidence="3">RecBCD enzyme subunit RecD</fullName>
        <ecNumber evidence="3">5.6.2.3</ecNumber>
    </recommendedName>
    <alternativeName>
        <fullName evidence="3">DNA 5'-3' helicase subunit RecD</fullName>
    </alternativeName>
    <alternativeName>
        <fullName evidence="3">Exonuclease V subunit RecD</fullName>
        <shortName evidence="3">ExoV subunit RecD</shortName>
    </alternativeName>
    <alternativeName>
        <fullName evidence="3">Helicase/nuclease RecBCD subunit RecD</fullName>
    </alternativeName>
</protein>
<keyword evidence="3" id="KW-0347">Helicase</keyword>
<dbReference type="GO" id="GO:0000724">
    <property type="term" value="P:double-strand break repair via homologous recombination"/>
    <property type="evidence" value="ECO:0007669"/>
    <property type="project" value="UniProtKB-UniRule"/>
</dbReference>
<proteinExistence type="inferred from homology"/>
<comment type="subunit">
    <text evidence="3">Heterotrimer of RecB, RecC and RecD. All subunits contribute to DNA-binding.</text>
</comment>
<dbReference type="SUPFAM" id="SSF52540">
    <property type="entry name" value="P-loop containing nucleoside triphosphate hydrolases"/>
    <property type="match status" value="1"/>
</dbReference>
<dbReference type="PANTHER" id="PTHR43788:SF6">
    <property type="entry name" value="DNA HELICASE B"/>
    <property type="match status" value="1"/>
</dbReference>
<feature type="binding site" evidence="3">
    <location>
        <begin position="150"/>
        <end position="157"/>
    </location>
    <ligand>
        <name>ATP</name>
        <dbReference type="ChEBI" id="CHEBI:30616"/>
    </ligand>
</feature>
<dbReference type="GO" id="GO:0009338">
    <property type="term" value="C:exodeoxyribonuclease V complex"/>
    <property type="evidence" value="ECO:0007669"/>
    <property type="project" value="InterPro"/>
</dbReference>
<comment type="catalytic activity">
    <reaction evidence="3">
        <text>ATP + H2O = ADP + phosphate + H(+)</text>
        <dbReference type="Rhea" id="RHEA:13065"/>
        <dbReference type="ChEBI" id="CHEBI:15377"/>
        <dbReference type="ChEBI" id="CHEBI:15378"/>
        <dbReference type="ChEBI" id="CHEBI:30616"/>
        <dbReference type="ChEBI" id="CHEBI:43474"/>
        <dbReference type="ChEBI" id="CHEBI:456216"/>
        <dbReference type="EC" id="5.6.2.3"/>
    </reaction>
</comment>
<dbReference type="HAMAP" id="MF_01487">
    <property type="entry name" value="RecD"/>
    <property type="match status" value="1"/>
</dbReference>
<keyword evidence="3 5" id="KW-0378">Hydrolase</keyword>
<evidence type="ECO:0000256" key="3">
    <source>
        <dbReference type="HAMAP-Rule" id="MF_01487"/>
    </source>
</evidence>
<evidence type="ECO:0000256" key="2">
    <source>
        <dbReference type="ARBA" id="ARBA00022840"/>
    </source>
</evidence>
<dbReference type="GO" id="GO:0003677">
    <property type="term" value="F:DNA binding"/>
    <property type="evidence" value="ECO:0007669"/>
    <property type="project" value="UniProtKB-UniRule"/>
</dbReference>